<evidence type="ECO:0000256" key="1">
    <source>
        <dbReference type="SAM" id="MobiDB-lite"/>
    </source>
</evidence>
<gene>
    <name evidence="2" type="ORF">ITX44_26435</name>
</gene>
<sequence>MKGLLYEVYRAAGTPSLDEIVKDITEDNELPGAPGRDTVRRCISDPTVPPRQADVVAIARVLARRAAMDADDLAARIRNLWVEAGTAQAAGRPIGEFDDRLVMDDLEVHPSLDTAVGQGLDMLPAYVPRSHDNRLAAVVQAAREGRSGIVVLVGGSSTGKTRALWDAVKGLPHGWRLWHPLAPTRADALLAGLINVAPQTVVWLNEAQDYLQPAPLGEQVAAGLRTLLNDPVRGPVLVVATLWPGHWETLTASGAAHAQARELLSGHEIHVPDAFTQADLARLAEYAPTDPRLRAAADHAADAQIAQYLAGAPVLLARYRASRGITRGLIHAAMDARRLGAGPYLPLAWLVDAAPAYLTDTEWNAITAGGMEWLASVLEYLTPRDGVPGILTPVSTGKPRNQRISRARTGSPEPTQGPRSPLYQLADYLGQHARTERRAQIPPIGFWTAAAMRAHPADKGALGRSAQDRGLYRDAAQLYKYAAHHDPISAAALIRLLHSLSPLDRAPAQWAAAEVDLTNPDGAADLLDALSEVGATEQTMAVANRVVAEADLTNPDGAASLLDALGEAGATEQTTIVANRVAIEADLTNPDSAASLLGALREAGATEQATSVANRVAIEANVSYPGGVASLLEALREAGATEQTTIVANRVVAEADLTNPDGAADLLDALSEVGATEQIMAVSNRVVAEADLTNPDSAADFLNALREAGATEQTTIVANRVAIEANVSYPGGVASLLEALREAGATEQTTVLLSRNPAAEADLTNPDGVASLLEALREAGASEQTTVLLSRNPAAEADLTNPDGVASLLEALREAGASEQTTVLLSRVAAGADLTNPDGLFRLLGALREAGATEQISVVANRVAAGADLTNSDSLFRLLGTVREAGAAEHITALSERLPGAGRFHLFIRITGLTQKYLYGREPDGTAADAWTWSDLG</sequence>
<reference evidence="2 3" key="1">
    <citation type="submission" date="2021-01" db="EMBL/GenBank/DDBJ databases">
        <title>Streptomyces acididurans sp. nov., isolated from a peat swamp forest soil.</title>
        <authorList>
            <person name="Chantavorakit T."/>
            <person name="Duangmal K."/>
        </authorList>
    </citation>
    <scope>NUCLEOTIDE SEQUENCE [LARGE SCALE GENOMIC DNA]</scope>
    <source>
        <strain evidence="2 3">KK5PA1</strain>
    </source>
</reference>
<name>A0ABS2U0F9_9ACTN</name>
<dbReference type="RefSeq" id="WP_205359887.1">
    <property type="nucleotide sequence ID" value="NZ_JADKYB010000015.1"/>
</dbReference>
<evidence type="ECO:0008006" key="4">
    <source>
        <dbReference type="Google" id="ProtNLM"/>
    </source>
</evidence>
<evidence type="ECO:0000313" key="2">
    <source>
        <dbReference type="EMBL" id="MBM9508025.1"/>
    </source>
</evidence>
<feature type="region of interest" description="Disordered" evidence="1">
    <location>
        <begin position="391"/>
        <end position="421"/>
    </location>
</feature>
<proteinExistence type="predicted"/>
<accession>A0ABS2U0F9</accession>
<keyword evidence="3" id="KW-1185">Reference proteome</keyword>
<protein>
    <recommendedName>
        <fullName evidence="4">Orc1-like AAA ATPase domain-containing protein</fullName>
    </recommendedName>
</protein>
<dbReference type="Proteomes" id="UP000749040">
    <property type="component" value="Unassembled WGS sequence"/>
</dbReference>
<comment type="caution">
    <text evidence="2">The sequence shown here is derived from an EMBL/GenBank/DDBJ whole genome shotgun (WGS) entry which is preliminary data.</text>
</comment>
<organism evidence="2 3">
    <name type="scientific">Actinacidiphila acididurans</name>
    <dbReference type="NCBI Taxonomy" id="2784346"/>
    <lineage>
        <taxon>Bacteria</taxon>
        <taxon>Bacillati</taxon>
        <taxon>Actinomycetota</taxon>
        <taxon>Actinomycetes</taxon>
        <taxon>Kitasatosporales</taxon>
        <taxon>Streptomycetaceae</taxon>
        <taxon>Actinacidiphila</taxon>
    </lineage>
</organism>
<dbReference type="EMBL" id="JADKYB010000015">
    <property type="protein sequence ID" value="MBM9508025.1"/>
    <property type="molecule type" value="Genomic_DNA"/>
</dbReference>
<evidence type="ECO:0000313" key="3">
    <source>
        <dbReference type="Proteomes" id="UP000749040"/>
    </source>
</evidence>